<dbReference type="Proteomes" id="UP000249239">
    <property type="component" value="Unassembled WGS sequence"/>
</dbReference>
<name>A0A2W7NK55_9BACT</name>
<dbReference type="EMBL" id="QKZK01000001">
    <property type="protein sequence ID" value="PZX20658.1"/>
    <property type="molecule type" value="Genomic_DNA"/>
</dbReference>
<proteinExistence type="predicted"/>
<gene>
    <name evidence="1" type="ORF">LX69_00079</name>
</gene>
<comment type="caution">
    <text evidence="1">The sequence shown here is derived from an EMBL/GenBank/DDBJ whole genome shotgun (WGS) entry which is preliminary data.</text>
</comment>
<evidence type="ECO:0000313" key="1">
    <source>
        <dbReference type="EMBL" id="PZX20658.1"/>
    </source>
</evidence>
<dbReference type="Pfam" id="PF11751">
    <property type="entry name" value="PorP_SprF"/>
    <property type="match status" value="1"/>
</dbReference>
<accession>A0A2W7NK55</accession>
<dbReference type="NCBIfam" id="TIGR03519">
    <property type="entry name" value="T9SS_PorP_fam"/>
    <property type="match status" value="1"/>
</dbReference>
<keyword evidence="2" id="KW-1185">Reference proteome</keyword>
<protein>
    <submittedName>
        <fullName evidence="1">Type IX secretion system PorP/SprF family membrane protein</fullName>
    </submittedName>
</protein>
<organism evidence="1 2">
    <name type="scientific">Breznakibacter xylanolyticus</name>
    <dbReference type="NCBI Taxonomy" id="990"/>
    <lineage>
        <taxon>Bacteria</taxon>
        <taxon>Pseudomonadati</taxon>
        <taxon>Bacteroidota</taxon>
        <taxon>Bacteroidia</taxon>
        <taxon>Marinilabiliales</taxon>
        <taxon>Marinilabiliaceae</taxon>
        <taxon>Breznakibacter</taxon>
    </lineage>
</organism>
<sequence>MTGASTMLHGQDPAFSQAYMSPLYLSPSFSGLTTGSRVAMSLRDQWPSIPGTYTNVALSLDHYVPRYKSGIGLLYARDDRGSGLLVTQDVGFLYSYELEVMHGIYVRPGLAFKYAQRHIDASRIVYGSQLDANGALLPGFVPVFDRQSYHKLDAAASAMIYSDFFWLGFTADHLVRNNIGYTDIETHVPVKTVVFCGYKYKYKERYRNQDEQSVTFALNYYRQQDFQQLDLGAYWYMAPFELGVLYRGLPFLEVSEYSNNDALVMILSVTLGSIQFGYSHDFTVSGLAAQSGGANEIGLIYRFNQNYESKPYRGALPCSGSGVISGGGSSRKGKSRKIF</sequence>
<evidence type="ECO:0000313" key="2">
    <source>
        <dbReference type="Proteomes" id="UP000249239"/>
    </source>
</evidence>
<dbReference type="InterPro" id="IPR019861">
    <property type="entry name" value="PorP/SprF_Bacteroidetes"/>
</dbReference>
<dbReference type="AlphaFoldDB" id="A0A2W7NK55"/>
<reference evidence="1 2" key="1">
    <citation type="submission" date="2018-06" db="EMBL/GenBank/DDBJ databases">
        <title>Genomic Encyclopedia of Archaeal and Bacterial Type Strains, Phase II (KMG-II): from individual species to whole genera.</title>
        <authorList>
            <person name="Goeker M."/>
        </authorList>
    </citation>
    <scope>NUCLEOTIDE SEQUENCE [LARGE SCALE GENOMIC DNA]</scope>
    <source>
        <strain evidence="1 2">DSM 6779</strain>
    </source>
</reference>